<accession>A0A554SP71</accession>
<dbReference type="OrthoDB" id="3787288at2"/>
<keyword evidence="2" id="KW-1185">Reference proteome</keyword>
<protein>
    <recommendedName>
        <fullName evidence="3">PAS domain-containing protein</fullName>
    </recommendedName>
</protein>
<organism evidence="1 2">
    <name type="scientific">Aeromicrobium piscarium</name>
    <dbReference type="NCBI Taxonomy" id="2590901"/>
    <lineage>
        <taxon>Bacteria</taxon>
        <taxon>Bacillati</taxon>
        <taxon>Actinomycetota</taxon>
        <taxon>Actinomycetes</taxon>
        <taxon>Propionibacteriales</taxon>
        <taxon>Nocardioidaceae</taxon>
        <taxon>Aeromicrobium</taxon>
    </lineage>
</organism>
<name>A0A554SP71_9ACTN</name>
<comment type="caution">
    <text evidence="1">The sequence shown here is derived from an EMBL/GenBank/DDBJ whole genome shotgun (WGS) entry which is preliminary data.</text>
</comment>
<sequence>MTVPDLTVRAHEVLWVPAANIWRWSDEIWALHGYETPEAELTRELAIAHAKHVDHPRIFALWARLLEGEHLTFIHDVVTVQARQRPTYMGLRTVSRTGEQRVVKGPMFDLSPDPSIGEDAPGREASRRIAEFDTMSVLQGRVLIHRYASYLGIGPEALSEHFLRRADQTPDLSADTLDHCLADAATGP</sequence>
<dbReference type="AlphaFoldDB" id="A0A554SP71"/>
<proteinExistence type="predicted"/>
<dbReference type="RefSeq" id="WP_143911111.1">
    <property type="nucleotide sequence ID" value="NZ_VLNT01000001.1"/>
</dbReference>
<evidence type="ECO:0008006" key="3">
    <source>
        <dbReference type="Google" id="ProtNLM"/>
    </source>
</evidence>
<reference evidence="1 2" key="1">
    <citation type="submission" date="2019-07" db="EMBL/GenBank/DDBJ databases">
        <authorList>
            <person name="Zhao L.H."/>
        </authorList>
    </citation>
    <scope>NUCLEOTIDE SEQUENCE [LARGE SCALE GENOMIC DNA]</scope>
    <source>
        <strain evidence="1 2">Co35</strain>
    </source>
</reference>
<dbReference type="EMBL" id="VLNT01000001">
    <property type="protein sequence ID" value="TSD68163.1"/>
    <property type="molecule type" value="Genomic_DNA"/>
</dbReference>
<dbReference type="Proteomes" id="UP000316988">
    <property type="component" value="Unassembled WGS sequence"/>
</dbReference>
<evidence type="ECO:0000313" key="1">
    <source>
        <dbReference type="EMBL" id="TSD68163.1"/>
    </source>
</evidence>
<gene>
    <name evidence="1" type="ORF">FNM00_00775</name>
</gene>
<evidence type="ECO:0000313" key="2">
    <source>
        <dbReference type="Proteomes" id="UP000316988"/>
    </source>
</evidence>